<proteinExistence type="predicted"/>
<comment type="caution">
    <text evidence="2">The sequence shown here is derived from an EMBL/GenBank/DDBJ whole genome shotgun (WGS) entry which is preliminary data.</text>
</comment>
<dbReference type="AlphaFoldDB" id="A0AAV2SF79"/>
<dbReference type="Proteomes" id="UP001497623">
    <property type="component" value="Unassembled WGS sequence"/>
</dbReference>
<dbReference type="SUPFAM" id="SSF56436">
    <property type="entry name" value="C-type lectin-like"/>
    <property type="match status" value="1"/>
</dbReference>
<name>A0AAV2SF79_MEGNR</name>
<dbReference type="Gene3D" id="3.10.100.10">
    <property type="entry name" value="Mannose-Binding Protein A, subunit A"/>
    <property type="match status" value="1"/>
</dbReference>
<organism evidence="2 3">
    <name type="scientific">Meganyctiphanes norvegica</name>
    <name type="common">Northern krill</name>
    <name type="synonym">Thysanopoda norvegica</name>
    <dbReference type="NCBI Taxonomy" id="48144"/>
    <lineage>
        <taxon>Eukaryota</taxon>
        <taxon>Metazoa</taxon>
        <taxon>Ecdysozoa</taxon>
        <taxon>Arthropoda</taxon>
        <taxon>Crustacea</taxon>
        <taxon>Multicrustacea</taxon>
        <taxon>Malacostraca</taxon>
        <taxon>Eumalacostraca</taxon>
        <taxon>Eucarida</taxon>
        <taxon>Euphausiacea</taxon>
        <taxon>Euphausiidae</taxon>
        <taxon>Meganyctiphanes</taxon>
    </lineage>
</organism>
<keyword evidence="3" id="KW-1185">Reference proteome</keyword>
<feature type="non-terminal residue" evidence="2">
    <location>
        <position position="125"/>
    </location>
</feature>
<dbReference type="EMBL" id="CAXKWB010069672">
    <property type="protein sequence ID" value="CAL4193201.1"/>
    <property type="molecule type" value="Genomic_DNA"/>
</dbReference>
<dbReference type="InterPro" id="IPR001304">
    <property type="entry name" value="C-type_lectin-like"/>
</dbReference>
<protein>
    <recommendedName>
        <fullName evidence="1">C-type lectin domain-containing protein</fullName>
    </recommendedName>
</protein>
<evidence type="ECO:0000313" key="2">
    <source>
        <dbReference type="EMBL" id="CAL4193201.1"/>
    </source>
</evidence>
<sequence length="125" mass="14320">DRCLLLTSNKGDWNHQPTHPYYPLPCSISQARHAMCEYKERQCPGGFFKIGSKCYKIYTDTTRSWEAAKSKCEAVDLVLPTKTDDANILRKYIVDTYGDMWVWMGARGIGTEFQWVRSGEAISNT</sequence>
<feature type="non-terminal residue" evidence="2">
    <location>
        <position position="1"/>
    </location>
</feature>
<dbReference type="PROSITE" id="PS50041">
    <property type="entry name" value="C_TYPE_LECTIN_2"/>
    <property type="match status" value="1"/>
</dbReference>
<gene>
    <name evidence="2" type="ORF">MNOR_LOCUS36830</name>
</gene>
<dbReference type="InterPro" id="IPR016186">
    <property type="entry name" value="C-type_lectin-like/link_sf"/>
</dbReference>
<evidence type="ECO:0000313" key="3">
    <source>
        <dbReference type="Proteomes" id="UP001497623"/>
    </source>
</evidence>
<evidence type="ECO:0000259" key="1">
    <source>
        <dbReference type="PROSITE" id="PS50041"/>
    </source>
</evidence>
<feature type="domain" description="C-type lectin" evidence="1">
    <location>
        <begin position="50"/>
        <end position="125"/>
    </location>
</feature>
<accession>A0AAV2SF79</accession>
<dbReference type="InterPro" id="IPR016187">
    <property type="entry name" value="CTDL_fold"/>
</dbReference>
<reference evidence="2 3" key="1">
    <citation type="submission" date="2024-05" db="EMBL/GenBank/DDBJ databases">
        <authorList>
            <person name="Wallberg A."/>
        </authorList>
    </citation>
    <scope>NUCLEOTIDE SEQUENCE [LARGE SCALE GENOMIC DNA]</scope>
</reference>